<name>A0A6C0CSI2_9ZZZZ</name>
<organism evidence="1">
    <name type="scientific">viral metagenome</name>
    <dbReference type="NCBI Taxonomy" id="1070528"/>
    <lineage>
        <taxon>unclassified sequences</taxon>
        <taxon>metagenomes</taxon>
        <taxon>organismal metagenomes</taxon>
    </lineage>
</organism>
<protein>
    <submittedName>
        <fullName evidence="1">Uncharacterized protein</fullName>
    </submittedName>
</protein>
<dbReference type="AlphaFoldDB" id="A0A6C0CSI2"/>
<accession>A0A6C0CSI2</accession>
<proteinExistence type="predicted"/>
<evidence type="ECO:0000313" key="1">
    <source>
        <dbReference type="EMBL" id="QHT07102.1"/>
    </source>
</evidence>
<dbReference type="EMBL" id="MN739479">
    <property type="protein sequence ID" value="QHT07102.1"/>
    <property type="molecule type" value="Genomic_DNA"/>
</dbReference>
<reference evidence="1" key="1">
    <citation type="journal article" date="2020" name="Nature">
        <title>Giant virus diversity and host interactions through global metagenomics.</title>
        <authorList>
            <person name="Schulz F."/>
            <person name="Roux S."/>
            <person name="Paez-Espino D."/>
            <person name="Jungbluth S."/>
            <person name="Walsh D.A."/>
            <person name="Denef V.J."/>
            <person name="McMahon K.D."/>
            <person name="Konstantinidis K.T."/>
            <person name="Eloe-Fadrosh E.A."/>
            <person name="Kyrpides N.C."/>
            <person name="Woyke T."/>
        </authorList>
    </citation>
    <scope>NUCLEOTIDE SEQUENCE</scope>
    <source>
        <strain evidence="1">GVMAG-M-3300021962-46</strain>
    </source>
</reference>
<sequence>MFTIKNIWNVVKKDDRILILMPNIKGYSSANLPSYLLREFQKTLHSIFKEKPKYIIALFPSIEDEKDYLVYENFYQYEIQSIKSLSVFYNESFQKYMKKDKLYTLIVNDMEEFLYHLSSDDIDIVLFDNPFVEKEYMQIIKNNELHCTHGRCYIDDFINAKIYLKKMLNKLMKPLQGMHQNVEDEYDTDIALVIGNNSKINRSILEEIIYELIKRNQLPLLITTDDAIYKIAKNILVEFKLRSRIHKITIPFAKDSIIEFNRFLKRVTISYTTYVFIGEFNFESKESKQLWDDKKKFLQGNCICDADALYTLFPEEQDIEKSKYRLTQHPLGMLHIFLNMEDDFVIDMKPIDNSLTQE</sequence>